<evidence type="ECO:0000313" key="2">
    <source>
        <dbReference type="EMBL" id="QNL31633.1"/>
    </source>
</evidence>
<reference evidence="2" key="1">
    <citation type="submission" date="2020-07" db="EMBL/GenBank/DDBJ databases">
        <title>Dissolved microcystin release linked to lysis of a Microcystis spp. bloom in Lake Erie (USA) attributed to a novel cyanophage.</title>
        <authorList>
            <person name="McKindles K.M."/>
            <person name="Manes M.A."/>
            <person name="DeMarco J.R."/>
            <person name="McClure A."/>
            <person name="McKay R.M."/>
            <person name="Davis T.W."/>
            <person name="Bullerjahn G.S."/>
        </authorList>
    </citation>
    <scope>NUCLEOTIDE SEQUENCE</scope>
</reference>
<organism evidence="2">
    <name type="scientific">Bacteriophage sp</name>
    <dbReference type="NCBI Taxonomy" id="38018"/>
    <lineage>
        <taxon>Viruses</taxon>
    </lineage>
</organism>
<dbReference type="InterPro" id="IPR018964">
    <property type="entry name" value="Phage_phiJL001_Gp84_C"/>
</dbReference>
<protein>
    <submittedName>
        <fullName evidence="2">DUF2163 domain-containing protein</fullName>
    </submittedName>
</protein>
<sequence length="114" mass="12683">MSSIADRRIVEVYGDNFANLKWGKCTFLDGKNKSATYAIYQTIQQSGQRTRIELFTGAADSIAAHDKVILTAGCERTYNACKNDWNNVQNFGGIPSFGNFMKGNDFYLAPPKQS</sequence>
<proteinExistence type="predicted"/>
<name>A0A7G9A4G0_9VIRU</name>
<dbReference type="Pfam" id="PF09356">
    <property type="entry name" value="Phage_BR0599"/>
    <property type="match status" value="1"/>
</dbReference>
<feature type="domain" description="Bacteriophage phiJL001 Gp84 C-terminal" evidence="1">
    <location>
        <begin position="22"/>
        <end position="96"/>
    </location>
</feature>
<evidence type="ECO:0000259" key="1">
    <source>
        <dbReference type="Pfam" id="PF09356"/>
    </source>
</evidence>
<dbReference type="EMBL" id="MT840186">
    <property type="protein sequence ID" value="QNL31633.1"/>
    <property type="molecule type" value="Genomic_DNA"/>
</dbReference>
<accession>A0A7G9A4G0</accession>